<proteinExistence type="predicted"/>
<evidence type="ECO:0000313" key="4">
    <source>
        <dbReference type="Proteomes" id="UP000315353"/>
    </source>
</evidence>
<dbReference type="Proteomes" id="UP000185479">
    <property type="component" value="Chromosome"/>
</dbReference>
<gene>
    <name evidence="2" type="ORF">CFL01nite_19720</name>
    <name evidence="1" type="ORF">CFLV_05590</name>
</gene>
<dbReference type="AlphaFoldDB" id="A0A1L7CLM1"/>
<dbReference type="EMBL" id="BJNB01000036">
    <property type="protein sequence ID" value="GEB98477.1"/>
    <property type="molecule type" value="Genomic_DNA"/>
</dbReference>
<reference evidence="1 3" key="1">
    <citation type="submission" date="2014-08" db="EMBL/GenBank/DDBJ databases">
        <title>Complete genome sequence of Corynebacterium flavescens OJ8(T)(=DSM 20296(T)), isolated from cheese.</title>
        <authorList>
            <person name="Ruckert C."/>
            <person name="Albersmeier A."/>
            <person name="Winkler A."/>
            <person name="Kalinowski J."/>
        </authorList>
    </citation>
    <scope>NUCLEOTIDE SEQUENCE [LARGE SCALE GENOMIC DNA]</scope>
    <source>
        <strain evidence="1 3">OJ8</strain>
    </source>
</reference>
<evidence type="ECO:0000313" key="3">
    <source>
        <dbReference type="Proteomes" id="UP000185479"/>
    </source>
</evidence>
<evidence type="ECO:0000313" key="2">
    <source>
        <dbReference type="EMBL" id="GEB98477.1"/>
    </source>
</evidence>
<dbReference type="KEGG" id="cfc:CFLV_05590"/>
<sequence length="99" mass="9649">MLVVVAVVCGVAVAMVDVVHVVAVGNSYVSAPQSVHVVTVILCEGVRGGLALVPVALVLAVDVAVMHVVGVVAVLEGNVAATCAVDVLVVGVDGMGGHG</sequence>
<organism evidence="1 3">
    <name type="scientific">Corynebacterium flavescens</name>
    <dbReference type="NCBI Taxonomy" id="28028"/>
    <lineage>
        <taxon>Bacteria</taxon>
        <taxon>Bacillati</taxon>
        <taxon>Actinomycetota</taxon>
        <taxon>Actinomycetes</taxon>
        <taxon>Mycobacteriales</taxon>
        <taxon>Corynebacteriaceae</taxon>
        <taxon>Corynebacterium</taxon>
    </lineage>
</organism>
<protein>
    <submittedName>
        <fullName evidence="1">Uncharacterized protein</fullName>
    </submittedName>
</protein>
<reference evidence="2 4" key="2">
    <citation type="submission" date="2019-06" db="EMBL/GenBank/DDBJ databases">
        <title>Whole genome shotgun sequence of Corynebacterium flavescens NBRC 14136.</title>
        <authorList>
            <person name="Hosoyama A."/>
            <person name="Uohara A."/>
            <person name="Ohji S."/>
            <person name="Ichikawa N."/>
        </authorList>
    </citation>
    <scope>NUCLEOTIDE SEQUENCE [LARGE SCALE GENOMIC DNA]</scope>
    <source>
        <strain evidence="2 4">NBRC 14136</strain>
    </source>
</reference>
<keyword evidence="3" id="KW-1185">Reference proteome</keyword>
<name>A0A1L7CLM1_CORFL</name>
<accession>A0A1L7CLM1</accession>
<dbReference type="EMBL" id="CP009246">
    <property type="protein sequence ID" value="APT86708.1"/>
    <property type="molecule type" value="Genomic_DNA"/>
</dbReference>
<dbReference type="Proteomes" id="UP000315353">
    <property type="component" value="Unassembled WGS sequence"/>
</dbReference>
<evidence type="ECO:0000313" key="1">
    <source>
        <dbReference type="EMBL" id="APT86708.1"/>
    </source>
</evidence>